<dbReference type="KEGG" id="dph:EHF33_20605"/>
<gene>
    <name evidence="1" type="ORF">EHF33_20605</name>
</gene>
<dbReference type="RefSeq" id="WP_124875797.1">
    <property type="nucleotide sequence ID" value="NZ_CP034188.1"/>
</dbReference>
<dbReference type="Proteomes" id="UP000276417">
    <property type="component" value="Plasmid unnamed4"/>
</dbReference>
<reference evidence="1 2" key="1">
    <citation type="submission" date="2018-11" db="EMBL/GenBank/DDBJ databases">
        <title>Deinococcus shelandsis sp. nov., isolated from South Shetland Islands soil of Antarctica.</title>
        <authorList>
            <person name="Tian J."/>
        </authorList>
    </citation>
    <scope>NUCLEOTIDE SEQUENCE [LARGE SCALE GENOMIC DNA]</scope>
    <source>
        <strain evidence="1 2">S14-83T</strain>
        <plasmid evidence="1 2">unnamed4</plasmid>
    </source>
</reference>
<name>A0A3G8YK40_9DEIO</name>
<organism evidence="1 2">
    <name type="scientific">Deinococcus psychrotolerans</name>
    <dbReference type="NCBI Taxonomy" id="2489213"/>
    <lineage>
        <taxon>Bacteria</taxon>
        <taxon>Thermotogati</taxon>
        <taxon>Deinococcota</taxon>
        <taxon>Deinococci</taxon>
        <taxon>Deinococcales</taxon>
        <taxon>Deinococcaceae</taxon>
        <taxon>Deinococcus</taxon>
    </lineage>
</organism>
<accession>A0A3G8YK40</accession>
<keyword evidence="1" id="KW-0614">Plasmid</keyword>
<sequence>MPLLSLVCASTTIRDPDLSSAELAAVFRSVREAATRDLPVNVNQSSGVTEVGCTFLIVSKAQAAALQTYLTRLSELPREFLEDYDRELLDAWMET</sequence>
<protein>
    <submittedName>
        <fullName evidence="1">Uncharacterized protein</fullName>
    </submittedName>
</protein>
<keyword evidence="2" id="KW-1185">Reference proteome</keyword>
<evidence type="ECO:0000313" key="1">
    <source>
        <dbReference type="EMBL" id="AZI45313.1"/>
    </source>
</evidence>
<dbReference type="AlphaFoldDB" id="A0A3G8YK40"/>
<proteinExistence type="predicted"/>
<geneLocation type="plasmid" evidence="1 2">
    <name>unnamed4</name>
</geneLocation>
<evidence type="ECO:0000313" key="2">
    <source>
        <dbReference type="Proteomes" id="UP000276417"/>
    </source>
</evidence>
<dbReference type="EMBL" id="CP034188">
    <property type="protein sequence ID" value="AZI45313.1"/>
    <property type="molecule type" value="Genomic_DNA"/>
</dbReference>